<dbReference type="InterPro" id="IPR015943">
    <property type="entry name" value="WD40/YVTN_repeat-like_dom_sf"/>
</dbReference>
<dbReference type="AlphaFoldDB" id="A0A060BPF4"/>
<evidence type="ECO:0000256" key="6">
    <source>
        <dbReference type="ARBA" id="ARBA00037986"/>
    </source>
</evidence>
<keyword evidence="4" id="KW-0326">Glycosidase</keyword>
<protein>
    <submittedName>
        <fullName evidence="7">CAZy families GH74 protein</fullName>
    </submittedName>
</protein>
<sequence>MRAPTSAAPIAATPAATAGFRCWTGCRRQTTTSTASRAWRWIRPIRIACTWPPAPTPQPQAGHGAILRSNDRGAHFQRADLPFGLGGNEISRGNGERLAVDPNDGRVLLLGTRSNGLWRSDDAGAHWRQVEG</sequence>
<dbReference type="GO" id="GO:0016798">
    <property type="term" value="F:hydrolase activity, acting on glycosyl bonds"/>
    <property type="evidence" value="ECO:0007669"/>
    <property type="project" value="UniProtKB-KW"/>
</dbReference>
<feature type="non-terminal residue" evidence="7">
    <location>
        <position position="132"/>
    </location>
</feature>
<dbReference type="InterPro" id="IPR052025">
    <property type="entry name" value="Xyloglucanase_GH74"/>
</dbReference>
<dbReference type="GO" id="GO:0010411">
    <property type="term" value="P:xyloglucan metabolic process"/>
    <property type="evidence" value="ECO:0007669"/>
    <property type="project" value="TreeGrafter"/>
</dbReference>
<evidence type="ECO:0000256" key="5">
    <source>
        <dbReference type="ARBA" id="ARBA00023326"/>
    </source>
</evidence>
<dbReference type="SUPFAM" id="SSF110296">
    <property type="entry name" value="Oligoxyloglucan reducing end-specific cellobiohydrolase"/>
    <property type="match status" value="1"/>
</dbReference>
<accession>A0A060BPF4</accession>
<evidence type="ECO:0000256" key="2">
    <source>
        <dbReference type="ARBA" id="ARBA00022801"/>
    </source>
</evidence>
<keyword evidence="2" id="KW-0378">Hydrolase</keyword>
<name>A0A060BPF4_9XANT</name>
<dbReference type="GO" id="GO:0000272">
    <property type="term" value="P:polysaccharide catabolic process"/>
    <property type="evidence" value="ECO:0007669"/>
    <property type="project" value="UniProtKB-KW"/>
</dbReference>
<dbReference type="PANTHER" id="PTHR43739:SF2">
    <property type="entry name" value="OLIGOXYLOGLUCAN-REDUCING END-SPECIFIC XYLOGLUCANASE-RELATED"/>
    <property type="match status" value="1"/>
</dbReference>
<evidence type="ECO:0000313" key="7">
    <source>
        <dbReference type="EMBL" id="AIA86213.1"/>
    </source>
</evidence>
<keyword evidence="3" id="KW-0119">Carbohydrate metabolism</keyword>
<comment type="similarity">
    <text evidence="6">Belongs to the glycosyl hydrolase 74 family.</text>
</comment>
<evidence type="ECO:0000256" key="1">
    <source>
        <dbReference type="ARBA" id="ARBA00022729"/>
    </source>
</evidence>
<evidence type="ECO:0000256" key="4">
    <source>
        <dbReference type="ARBA" id="ARBA00023295"/>
    </source>
</evidence>
<dbReference type="Gene3D" id="2.130.10.10">
    <property type="entry name" value="YVTN repeat-like/Quinoprotein amine dehydrogenase"/>
    <property type="match status" value="1"/>
</dbReference>
<dbReference type="PANTHER" id="PTHR43739">
    <property type="entry name" value="XYLOGLUCANASE (EUROFUNG)"/>
    <property type="match status" value="1"/>
</dbReference>
<reference evidence="7" key="1">
    <citation type="journal article" date="2013" name="Environ. Microbiol.">
        <title>Seasonally variable intestinal metagenomes of the red palm weevil (Rhynchophorus ferrugineus).</title>
        <authorList>
            <person name="Jia S."/>
            <person name="Zhang X."/>
            <person name="Zhang G."/>
            <person name="Yin A."/>
            <person name="Zhang S."/>
            <person name="Li F."/>
            <person name="Wang L."/>
            <person name="Zhao D."/>
            <person name="Yun Q."/>
            <person name="Tala"/>
            <person name="Wang J."/>
            <person name="Sun G."/>
            <person name="Baabdullah M."/>
            <person name="Yu X."/>
            <person name="Hu S."/>
            <person name="Al-Mssallem I.S."/>
            <person name="Yu J."/>
        </authorList>
    </citation>
    <scope>NUCLEOTIDE SEQUENCE</scope>
</reference>
<organism evidence="7">
    <name type="scientific">uncultured Xanthomonas sp</name>
    <dbReference type="NCBI Taxonomy" id="152831"/>
    <lineage>
        <taxon>Bacteria</taxon>
        <taxon>Pseudomonadati</taxon>
        <taxon>Pseudomonadota</taxon>
        <taxon>Gammaproteobacteria</taxon>
        <taxon>Lysobacterales</taxon>
        <taxon>Lysobacteraceae</taxon>
        <taxon>Xanthomonas</taxon>
        <taxon>environmental samples</taxon>
    </lineage>
</organism>
<proteinExistence type="inferred from homology"/>
<keyword evidence="1" id="KW-0732">Signal</keyword>
<evidence type="ECO:0000256" key="3">
    <source>
        <dbReference type="ARBA" id="ARBA00023277"/>
    </source>
</evidence>
<keyword evidence="5" id="KW-0624">Polysaccharide degradation</keyword>
<dbReference type="EMBL" id="KF118949">
    <property type="protein sequence ID" value="AIA86213.1"/>
    <property type="molecule type" value="Genomic_DNA"/>
</dbReference>